<feature type="region of interest" description="Disordered" evidence="2">
    <location>
        <begin position="101"/>
        <end position="144"/>
    </location>
</feature>
<proteinExistence type="inferred from homology"/>
<dbReference type="NCBIfam" id="TIGR00621">
    <property type="entry name" value="ssb"/>
    <property type="match status" value="1"/>
</dbReference>
<dbReference type="PANTHER" id="PTHR10302:SF27">
    <property type="entry name" value="SINGLE-STRANDED DNA-BINDING PROTEIN"/>
    <property type="match status" value="1"/>
</dbReference>
<dbReference type="PIRSF" id="PIRSF002070">
    <property type="entry name" value="SSB"/>
    <property type="match status" value="1"/>
</dbReference>
<dbReference type="GO" id="GO:0006260">
    <property type="term" value="P:DNA replication"/>
    <property type="evidence" value="ECO:0007669"/>
    <property type="project" value="InterPro"/>
</dbReference>
<protein>
    <recommendedName>
        <fullName evidence="4">Single-stranded DNA-binding protein</fullName>
    </recommendedName>
</protein>
<dbReference type="AlphaFoldDB" id="A0A382VJF7"/>
<dbReference type="PROSITE" id="PS50935">
    <property type="entry name" value="SSB"/>
    <property type="match status" value="1"/>
</dbReference>
<dbReference type="InterPro" id="IPR000424">
    <property type="entry name" value="Primosome_PriB/ssb"/>
</dbReference>
<gene>
    <name evidence="3" type="ORF">METZ01_LOCUS398875</name>
</gene>
<dbReference type="InterPro" id="IPR012340">
    <property type="entry name" value="NA-bd_OB-fold"/>
</dbReference>
<dbReference type="CDD" id="cd04496">
    <property type="entry name" value="SSB_OBF"/>
    <property type="match status" value="1"/>
</dbReference>
<dbReference type="Gene3D" id="2.40.50.140">
    <property type="entry name" value="Nucleic acid-binding proteins"/>
    <property type="match status" value="1"/>
</dbReference>
<name>A0A382VJF7_9ZZZZ</name>
<reference evidence="3" key="1">
    <citation type="submission" date="2018-05" db="EMBL/GenBank/DDBJ databases">
        <authorList>
            <person name="Lanie J.A."/>
            <person name="Ng W.-L."/>
            <person name="Kazmierczak K.M."/>
            <person name="Andrzejewski T.M."/>
            <person name="Davidsen T.M."/>
            <person name="Wayne K.J."/>
            <person name="Tettelin H."/>
            <person name="Glass J.I."/>
            <person name="Rusch D."/>
            <person name="Podicherti R."/>
            <person name="Tsui H.-C.T."/>
            <person name="Winkler M.E."/>
        </authorList>
    </citation>
    <scope>NUCLEOTIDE SEQUENCE</scope>
</reference>
<sequence>MLIGNVGADPELRYTPNGAPVAEFTMAVNRRYTTGDGEQKEETEWFRIVTWNKNAENVNQYLTKGQKVYVEGRFQSREYVGQDGNQRRAYEVVANMVTFLSGALERRDNENDEDVSKSQKTTTKGESIISDNSPQEEDDKDLPW</sequence>
<evidence type="ECO:0000256" key="2">
    <source>
        <dbReference type="SAM" id="MobiDB-lite"/>
    </source>
</evidence>
<dbReference type="HAMAP" id="MF_00984">
    <property type="entry name" value="SSB"/>
    <property type="match status" value="1"/>
</dbReference>
<evidence type="ECO:0008006" key="4">
    <source>
        <dbReference type="Google" id="ProtNLM"/>
    </source>
</evidence>
<keyword evidence="1" id="KW-0238">DNA-binding</keyword>
<evidence type="ECO:0000256" key="1">
    <source>
        <dbReference type="ARBA" id="ARBA00023125"/>
    </source>
</evidence>
<dbReference type="SUPFAM" id="SSF50249">
    <property type="entry name" value="Nucleic acid-binding proteins"/>
    <property type="match status" value="1"/>
</dbReference>
<dbReference type="PANTHER" id="PTHR10302">
    <property type="entry name" value="SINGLE-STRANDED DNA-BINDING PROTEIN"/>
    <property type="match status" value="1"/>
</dbReference>
<feature type="compositionally biased region" description="Polar residues" evidence="2">
    <location>
        <begin position="118"/>
        <end position="133"/>
    </location>
</feature>
<organism evidence="3">
    <name type="scientific">marine metagenome</name>
    <dbReference type="NCBI Taxonomy" id="408172"/>
    <lineage>
        <taxon>unclassified sequences</taxon>
        <taxon>metagenomes</taxon>
        <taxon>ecological metagenomes</taxon>
    </lineage>
</organism>
<dbReference type="GO" id="GO:0003697">
    <property type="term" value="F:single-stranded DNA binding"/>
    <property type="evidence" value="ECO:0007669"/>
    <property type="project" value="InterPro"/>
</dbReference>
<evidence type="ECO:0000313" key="3">
    <source>
        <dbReference type="EMBL" id="SVD46021.1"/>
    </source>
</evidence>
<dbReference type="GO" id="GO:0009295">
    <property type="term" value="C:nucleoid"/>
    <property type="evidence" value="ECO:0007669"/>
    <property type="project" value="TreeGrafter"/>
</dbReference>
<dbReference type="Pfam" id="PF00436">
    <property type="entry name" value="SSB"/>
    <property type="match status" value="1"/>
</dbReference>
<accession>A0A382VJF7</accession>
<dbReference type="EMBL" id="UINC01152054">
    <property type="protein sequence ID" value="SVD46021.1"/>
    <property type="molecule type" value="Genomic_DNA"/>
</dbReference>
<feature type="compositionally biased region" description="Acidic residues" evidence="2">
    <location>
        <begin position="134"/>
        <end position="144"/>
    </location>
</feature>
<feature type="compositionally biased region" description="Basic and acidic residues" evidence="2">
    <location>
        <begin position="104"/>
        <end position="117"/>
    </location>
</feature>
<dbReference type="InterPro" id="IPR011344">
    <property type="entry name" value="ssDNA-bd"/>
</dbReference>